<evidence type="ECO:0000256" key="1">
    <source>
        <dbReference type="SAM" id="MobiDB-lite"/>
    </source>
</evidence>
<evidence type="ECO:0000313" key="4">
    <source>
        <dbReference type="WBParaSite" id="ACRNAN_Path_295.g1110.t1"/>
    </source>
</evidence>
<keyword evidence="2" id="KW-0812">Transmembrane</keyword>
<organism evidence="3 4">
    <name type="scientific">Acrobeloides nanus</name>
    <dbReference type="NCBI Taxonomy" id="290746"/>
    <lineage>
        <taxon>Eukaryota</taxon>
        <taxon>Metazoa</taxon>
        <taxon>Ecdysozoa</taxon>
        <taxon>Nematoda</taxon>
        <taxon>Chromadorea</taxon>
        <taxon>Rhabditida</taxon>
        <taxon>Tylenchina</taxon>
        <taxon>Cephalobomorpha</taxon>
        <taxon>Cephaloboidea</taxon>
        <taxon>Cephalobidae</taxon>
        <taxon>Acrobeloides</taxon>
    </lineage>
</organism>
<dbReference type="Proteomes" id="UP000887540">
    <property type="component" value="Unplaced"/>
</dbReference>
<dbReference type="WBParaSite" id="ACRNAN_Path_295.g1110.t1">
    <property type="protein sequence ID" value="ACRNAN_Path_295.g1110.t1"/>
    <property type="gene ID" value="ACRNAN_Path_295.g1110"/>
</dbReference>
<reference evidence="4" key="1">
    <citation type="submission" date="2022-11" db="UniProtKB">
        <authorList>
            <consortium name="WormBaseParasite"/>
        </authorList>
    </citation>
    <scope>IDENTIFICATION</scope>
</reference>
<name>A0A914C4Q3_9BILA</name>
<feature type="region of interest" description="Disordered" evidence="1">
    <location>
        <begin position="88"/>
        <end position="170"/>
    </location>
</feature>
<accession>A0A914C4Q3</accession>
<keyword evidence="3" id="KW-1185">Reference proteome</keyword>
<sequence>MAKANILIIIFVVDIFLLVIGVAISWIDIHLFGSGLYLALVSIVTLVIVLAFCLVGPDEYHEPVAKQMWSKSRQTIRRYTVRHPRLVINPLKPHTPCPPPDSDTQNDTQDIEANDTVKIRIQSPDSETKSESERSNEKQPETQCLVDDSSIKSSSIPSVENIYSNQRNGSSLPNCRLQSVQFLDAEETAVFL</sequence>
<evidence type="ECO:0000256" key="2">
    <source>
        <dbReference type="SAM" id="Phobius"/>
    </source>
</evidence>
<feature type="compositionally biased region" description="Basic and acidic residues" evidence="1">
    <location>
        <begin position="126"/>
        <end position="140"/>
    </location>
</feature>
<feature type="transmembrane region" description="Helical" evidence="2">
    <location>
        <begin position="7"/>
        <end position="29"/>
    </location>
</feature>
<keyword evidence="2" id="KW-0472">Membrane</keyword>
<proteinExistence type="predicted"/>
<evidence type="ECO:0000313" key="3">
    <source>
        <dbReference type="Proteomes" id="UP000887540"/>
    </source>
</evidence>
<keyword evidence="2" id="KW-1133">Transmembrane helix</keyword>
<protein>
    <submittedName>
        <fullName evidence="4">Uncharacterized protein</fullName>
    </submittedName>
</protein>
<feature type="compositionally biased region" description="Polar residues" evidence="1">
    <location>
        <begin position="161"/>
        <end position="170"/>
    </location>
</feature>
<feature type="transmembrane region" description="Helical" evidence="2">
    <location>
        <begin position="35"/>
        <end position="56"/>
    </location>
</feature>
<dbReference type="AlphaFoldDB" id="A0A914C4Q3"/>